<evidence type="ECO:0000313" key="9">
    <source>
        <dbReference type="EMBL" id="TMI75739.1"/>
    </source>
</evidence>
<evidence type="ECO:0000259" key="8">
    <source>
        <dbReference type="PROSITE" id="PS50928"/>
    </source>
</evidence>
<feature type="transmembrane region" description="Helical" evidence="7">
    <location>
        <begin position="236"/>
        <end position="254"/>
    </location>
</feature>
<feature type="domain" description="ABC transmembrane type-1" evidence="8">
    <location>
        <begin position="66"/>
        <end position="254"/>
    </location>
</feature>
<protein>
    <submittedName>
        <fullName evidence="9">Carbohydrate ABC transporter permease</fullName>
    </submittedName>
</protein>
<feature type="transmembrane region" description="Helical" evidence="7">
    <location>
        <begin position="135"/>
        <end position="155"/>
    </location>
</feature>
<evidence type="ECO:0000256" key="3">
    <source>
        <dbReference type="ARBA" id="ARBA00022475"/>
    </source>
</evidence>
<evidence type="ECO:0000256" key="1">
    <source>
        <dbReference type="ARBA" id="ARBA00004651"/>
    </source>
</evidence>
<dbReference type="PANTHER" id="PTHR43744">
    <property type="entry name" value="ABC TRANSPORTER PERMEASE PROTEIN MG189-RELATED-RELATED"/>
    <property type="match status" value="1"/>
</dbReference>
<keyword evidence="3" id="KW-1003">Cell membrane</keyword>
<feature type="transmembrane region" description="Helical" evidence="7">
    <location>
        <begin position="101"/>
        <end position="123"/>
    </location>
</feature>
<reference evidence="9 10" key="1">
    <citation type="journal article" date="2019" name="Nat. Microbiol.">
        <title>Mediterranean grassland soil C-N compound turnover is dependent on rainfall and depth, and is mediated by genomically divergent microorganisms.</title>
        <authorList>
            <person name="Diamond S."/>
            <person name="Andeer P.F."/>
            <person name="Li Z."/>
            <person name="Crits-Christoph A."/>
            <person name="Burstein D."/>
            <person name="Anantharaman K."/>
            <person name="Lane K.R."/>
            <person name="Thomas B.C."/>
            <person name="Pan C."/>
            <person name="Northen T.R."/>
            <person name="Banfield J.F."/>
        </authorList>
    </citation>
    <scope>NUCLEOTIDE SEQUENCE [LARGE SCALE GENOMIC DNA]</scope>
    <source>
        <strain evidence="9">NP_8</strain>
    </source>
</reference>
<dbReference type="EMBL" id="VBAP01000040">
    <property type="protein sequence ID" value="TMI75739.1"/>
    <property type="molecule type" value="Genomic_DNA"/>
</dbReference>
<dbReference type="Proteomes" id="UP000318834">
    <property type="component" value="Unassembled WGS sequence"/>
</dbReference>
<keyword evidence="2 7" id="KW-0813">Transport</keyword>
<keyword evidence="5 7" id="KW-1133">Transmembrane helix</keyword>
<accession>A0A537IWP5</accession>
<proteinExistence type="inferred from homology"/>
<evidence type="ECO:0000256" key="6">
    <source>
        <dbReference type="ARBA" id="ARBA00023136"/>
    </source>
</evidence>
<evidence type="ECO:0000313" key="10">
    <source>
        <dbReference type="Proteomes" id="UP000318834"/>
    </source>
</evidence>
<dbReference type="PANTHER" id="PTHR43744:SF3">
    <property type="entry name" value="LACTOSE TRANSPORT SYSTEM PERMEASE PROTEIN LACG"/>
    <property type="match status" value="1"/>
</dbReference>
<gene>
    <name evidence="9" type="ORF">E6H05_05815</name>
</gene>
<feature type="transmembrane region" description="Helical" evidence="7">
    <location>
        <begin position="7"/>
        <end position="27"/>
    </location>
</feature>
<dbReference type="AlphaFoldDB" id="A0A537IWP5"/>
<comment type="caution">
    <text evidence="9">The sequence shown here is derived from an EMBL/GenBank/DDBJ whole genome shotgun (WGS) entry which is preliminary data.</text>
</comment>
<dbReference type="InterPro" id="IPR000515">
    <property type="entry name" value="MetI-like"/>
</dbReference>
<comment type="similarity">
    <text evidence="7">Belongs to the binding-protein-dependent transport system permease family.</text>
</comment>
<keyword evidence="4 7" id="KW-0812">Transmembrane</keyword>
<dbReference type="GO" id="GO:0005886">
    <property type="term" value="C:plasma membrane"/>
    <property type="evidence" value="ECO:0007669"/>
    <property type="project" value="UniProtKB-SubCell"/>
</dbReference>
<feature type="transmembrane region" description="Helical" evidence="7">
    <location>
        <begin position="70"/>
        <end position="89"/>
    </location>
</feature>
<feature type="transmembrane region" description="Helical" evidence="7">
    <location>
        <begin position="176"/>
        <end position="201"/>
    </location>
</feature>
<name>A0A537IWP5_9BACT</name>
<keyword evidence="6 7" id="KW-0472">Membrane</keyword>
<dbReference type="Gene3D" id="1.10.3720.10">
    <property type="entry name" value="MetI-like"/>
    <property type="match status" value="1"/>
</dbReference>
<comment type="subcellular location">
    <subcellularLocation>
        <location evidence="1 7">Cell membrane</location>
        <topology evidence="1 7">Multi-pass membrane protein</topology>
    </subcellularLocation>
</comment>
<dbReference type="SUPFAM" id="SSF161098">
    <property type="entry name" value="MetI-like"/>
    <property type="match status" value="1"/>
</dbReference>
<sequence length="269" mass="30103">MTRKFVVYLILIGLAIFTAFPFLWTIVVSLKTRGPIFSIPPDLSLSGLSIANYTGVWKTLPLPRYALNSLYIAAMGVSLTLVICSLAAYPLARMQFWGKNVVFYAIVGTLILPEHIGLIVNFITMMRFRLVDTYASVYLPSIASIFGIFLLRQAYLSIPQELEDAARIDGAGDLTIWWRIMLPLTVPALATLAIFQFVAFWNSFLWPVIILKTPDKYPLAAGLLYLRGLFAYNTRYIAAGIVIATLPVIVVFLFTQRYFMRGLIAGAIK</sequence>
<dbReference type="GO" id="GO:0055085">
    <property type="term" value="P:transmembrane transport"/>
    <property type="evidence" value="ECO:0007669"/>
    <property type="project" value="InterPro"/>
</dbReference>
<evidence type="ECO:0000256" key="4">
    <source>
        <dbReference type="ARBA" id="ARBA00022692"/>
    </source>
</evidence>
<dbReference type="CDD" id="cd06261">
    <property type="entry name" value="TM_PBP2"/>
    <property type="match status" value="1"/>
</dbReference>
<dbReference type="InterPro" id="IPR035906">
    <property type="entry name" value="MetI-like_sf"/>
</dbReference>
<evidence type="ECO:0000256" key="2">
    <source>
        <dbReference type="ARBA" id="ARBA00022448"/>
    </source>
</evidence>
<evidence type="ECO:0000256" key="7">
    <source>
        <dbReference type="RuleBase" id="RU363032"/>
    </source>
</evidence>
<organism evidence="9 10">
    <name type="scientific">Candidatus Segetimicrobium genomatis</name>
    <dbReference type="NCBI Taxonomy" id="2569760"/>
    <lineage>
        <taxon>Bacteria</taxon>
        <taxon>Bacillati</taxon>
        <taxon>Candidatus Sysuimicrobiota</taxon>
        <taxon>Candidatus Sysuimicrobiia</taxon>
        <taxon>Candidatus Sysuimicrobiales</taxon>
        <taxon>Candidatus Segetimicrobiaceae</taxon>
        <taxon>Candidatus Segetimicrobium</taxon>
    </lineage>
</organism>
<evidence type="ECO:0000256" key="5">
    <source>
        <dbReference type="ARBA" id="ARBA00022989"/>
    </source>
</evidence>
<dbReference type="PROSITE" id="PS50928">
    <property type="entry name" value="ABC_TM1"/>
    <property type="match status" value="1"/>
</dbReference>
<dbReference type="Pfam" id="PF00528">
    <property type="entry name" value="BPD_transp_1"/>
    <property type="match status" value="1"/>
</dbReference>